<dbReference type="InterPro" id="IPR036890">
    <property type="entry name" value="HATPase_C_sf"/>
</dbReference>
<dbReference type="GO" id="GO:0005524">
    <property type="term" value="F:ATP binding"/>
    <property type="evidence" value="ECO:0007669"/>
    <property type="project" value="UniProtKB-KW"/>
</dbReference>
<dbReference type="EMBL" id="SNXE01000001">
    <property type="protein sequence ID" value="TDP13132.1"/>
    <property type="molecule type" value="Genomic_DNA"/>
</dbReference>
<comment type="catalytic activity">
    <reaction evidence="1">
        <text>ATP + protein L-histidine = ADP + protein N-phospho-L-histidine.</text>
        <dbReference type="EC" id="2.7.13.3"/>
    </reaction>
</comment>
<evidence type="ECO:0000259" key="10">
    <source>
        <dbReference type="PROSITE" id="PS50112"/>
    </source>
</evidence>
<dbReference type="Gene3D" id="3.30.450.20">
    <property type="entry name" value="PAS domain"/>
    <property type="match status" value="2"/>
</dbReference>
<evidence type="ECO:0000259" key="11">
    <source>
        <dbReference type="PROSITE" id="PS50113"/>
    </source>
</evidence>
<evidence type="ECO:0000256" key="5">
    <source>
        <dbReference type="ARBA" id="ARBA00022741"/>
    </source>
</evidence>
<keyword evidence="13" id="KW-1185">Reference proteome</keyword>
<keyword evidence="6" id="KW-0418">Kinase</keyword>
<dbReference type="InterPro" id="IPR013767">
    <property type="entry name" value="PAS_fold"/>
</dbReference>
<keyword evidence="3" id="KW-0597">Phosphoprotein</keyword>
<evidence type="ECO:0000256" key="3">
    <source>
        <dbReference type="ARBA" id="ARBA00022553"/>
    </source>
</evidence>
<dbReference type="InterPro" id="IPR001610">
    <property type="entry name" value="PAC"/>
</dbReference>
<evidence type="ECO:0000259" key="9">
    <source>
        <dbReference type="PROSITE" id="PS50109"/>
    </source>
</evidence>
<dbReference type="OrthoDB" id="8552871at2"/>
<evidence type="ECO:0000256" key="4">
    <source>
        <dbReference type="ARBA" id="ARBA00022679"/>
    </source>
</evidence>
<dbReference type="SUPFAM" id="SSF55874">
    <property type="entry name" value="ATPase domain of HSP90 chaperone/DNA topoisomerase II/histidine kinase"/>
    <property type="match status" value="1"/>
</dbReference>
<dbReference type="InterPro" id="IPR004358">
    <property type="entry name" value="Sig_transdc_His_kin-like_C"/>
</dbReference>
<dbReference type="InterPro" id="IPR013655">
    <property type="entry name" value="PAS_fold_3"/>
</dbReference>
<organism evidence="12 13">
    <name type="scientific">Roseateles asaccharophilus</name>
    <dbReference type="NCBI Taxonomy" id="582607"/>
    <lineage>
        <taxon>Bacteria</taxon>
        <taxon>Pseudomonadati</taxon>
        <taxon>Pseudomonadota</taxon>
        <taxon>Betaproteobacteria</taxon>
        <taxon>Burkholderiales</taxon>
        <taxon>Sphaerotilaceae</taxon>
        <taxon>Roseateles</taxon>
    </lineage>
</organism>
<reference evidence="12 13" key="1">
    <citation type="submission" date="2019-03" db="EMBL/GenBank/DDBJ databases">
        <title>Genomic Encyclopedia of Type Strains, Phase IV (KMG-IV): sequencing the most valuable type-strain genomes for metagenomic binning, comparative biology and taxonomic classification.</title>
        <authorList>
            <person name="Goeker M."/>
        </authorList>
    </citation>
    <scope>NUCLEOTIDE SEQUENCE [LARGE SCALE GENOMIC DNA]</scope>
    <source>
        <strain evidence="12 13">DSM 25082</strain>
    </source>
</reference>
<evidence type="ECO:0000256" key="1">
    <source>
        <dbReference type="ARBA" id="ARBA00000085"/>
    </source>
</evidence>
<dbReference type="InterPro" id="IPR000014">
    <property type="entry name" value="PAS"/>
</dbReference>
<feature type="domain" description="PAS" evidence="10">
    <location>
        <begin position="135"/>
        <end position="207"/>
    </location>
</feature>
<dbReference type="InterPro" id="IPR003661">
    <property type="entry name" value="HisK_dim/P_dom"/>
</dbReference>
<dbReference type="Gene3D" id="1.10.287.130">
    <property type="match status" value="1"/>
</dbReference>
<comment type="caution">
    <text evidence="12">The sequence shown here is derived from an EMBL/GenBank/DDBJ whole genome shotgun (WGS) entry which is preliminary data.</text>
</comment>
<evidence type="ECO:0000256" key="2">
    <source>
        <dbReference type="ARBA" id="ARBA00012438"/>
    </source>
</evidence>
<dbReference type="Pfam" id="PF08447">
    <property type="entry name" value="PAS_3"/>
    <property type="match status" value="1"/>
</dbReference>
<dbReference type="SMART" id="SM00387">
    <property type="entry name" value="HATPase_c"/>
    <property type="match status" value="1"/>
</dbReference>
<dbReference type="CDD" id="cd00075">
    <property type="entry name" value="HATPase"/>
    <property type="match status" value="1"/>
</dbReference>
<dbReference type="InterPro" id="IPR036097">
    <property type="entry name" value="HisK_dim/P_sf"/>
</dbReference>
<evidence type="ECO:0000313" key="12">
    <source>
        <dbReference type="EMBL" id="TDP13132.1"/>
    </source>
</evidence>
<dbReference type="SMART" id="SM00086">
    <property type="entry name" value="PAC"/>
    <property type="match status" value="2"/>
</dbReference>
<sequence>MRQTATEPTISTDLLDSLAQQLPGVLYRCALDPDWTMRYISSGITALAGHPHTDFIGNRVRSYASLIHPEDRAHVERCVREAVAAQQAYDIEYRLIDARGEQRWVQERGRGVFDTAGQPLHLDGVILETTATRRLSAQLQAIIEHAPNVAIQSYDAQGRVLSWNPAAERLFGWRAAQVLGRRLDEFLLSAEDFQAFLAGLRQVAAQGGASTPSEWSCQRPDGGLAHCLATQFEIPALSGEERLFICMDVDIGELHEARTALARSNLELESRVAARSQELQQAMTQLMEAEKLAALGRLVAGVAHELNTPIGNARTVASTLVQQMADFKRRLREREPLRRSELEQFLEASEQAARLVERGMSRAAEQISRFKQVAADQHSTQRRRFALRDALGDIVSALQPQFRTGPHRLHLDEIAPLSLDSYPGPLEQIIANLVQNALMHGLDGRSEGGEVRIAAEAGPAGSVLITVRDNGRGIPSEMAGRVFEPFYTTRLGRGGTGLGLHIAHNLSSGVLGGSLQLLPPDAQRPGACFRLRLPLVAP</sequence>
<dbReference type="SMART" id="SM00091">
    <property type="entry name" value="PAS"/>
    <property type="match status" value="2"/>
</dbReference>
<evidence type="ECO:0000256" key="6">
    <source>
        <dbReference type="ARBA" id="ARBA00022777"/>
    </source>
</evidence>
<dbReference type="Proteomes" id="UP000295357">
    <property type="component" value="Unassembled WGS sequence"/>
</dbReference>
<dbReference type="Pfam" id="PF02518">
    <property type="entry name" value="HATPase_c"/>
    <property type="match status" value="1"/>
</dbReference>
<dbReference type="InterPro" id="IPR005467">
    <property type="entry name" value="His_kinase_dom"/>
</dbReference>
<feature type="domain" description="PAS" evidence="10">
    <location>
        <begin position="30"/>
        <end position="86"/>
    </location>
</feature>
<dbReference type="PANTHER" id="PTHR43065:SF47">
    <property type="match status" value="1"/>
</dbReference>
<keyword evidence="5" id="KW-0547">Nucleotide-binding</keyword>
<dbReference type="PROSITE" id="PS50112">
    <property type="entry name" value="PAS"/>
    <property type="match status" value="2"/>
</dbReference>
<name>A0A4R6NAZ1_9BURK</name>
<dbReference type="CDD" id="cd00082">
    <property type="entry name" value="HisKA"/>
    <property type="match status" value="1"/>
</dbReference>
<dbReference type="NCBIfam" id="TIGR00229">
    <property type="entry name" value="sensory_box"/>
    <property type="match status" value="2"/>
</dbReference>
<keyword evidence="7" id="KW-0067">ATP-binding</keyword>
<dbReference type="Pfam" id="PF00989">
    <property type="entry name" value="PAS"/>
    <property type="match status" value="1"/>
</dbReference>
<evidence type="ECO:0000256" key="7">
    <source>
        <dbReference type="ARBA" id="ARBA00022840"/>
    </source>
</evidence>
<dbReference type="PRINTS" id="PR00344">
    <property type="entry name" value="BCTRLSENSOR"/>
</dbReference>
<dbReference type="PROSITE" id="PS50109">
    <property type="entry name" value="HIS_KIN"/>
    <property type="match status" value="1"/>
</dbReference>
<feature type="domain" description="Histidine kinase" evidence="9">
    <location>
        <begin position="301"/>
        <end position="537"/>
    </location>
</feature>
<dbReference type="PROSITE" id="PS50113">
    <property type="entry name" value="PAC"/>
    <property type="match status" value="1"/>
</dbReference>
<dbReference type="GO" id="GO:0000155">
    <property type="term" value="F:phosphorelay sensor kinase activity"/>
    <property type="evidence" value="ECO:0007669"/>
    <property type="project" value="InterPro"/>
</dbReference>
<dbReference type="RefSeq" id="WP_133602040.1">
    <property type="nucleotide sequence ID" value="NZ_JAUFPJ010000001.1"/>
</dbReference>
<keyword evidence="8" id="KW-0902">Two-component regulatory system</keyword>
<dbReference type="SUPFAM" id="SSF55785">
    <property type="entry name" value="PYP-like sensor domain (PAS domain)"/>
    <property type="match status" value="2"/>
</dbReference>
<evidence type="ECO:0000313" key="13">
    <source>
        <dbReference type="Proteomes" id="UP000295357"/>
    </source>
</evidence>
<dbReference type="AlphaFoldDB" id="A0A4R6NAZ1"/>
<protein>
    <recommendedName>
        <fullName evidence="2">histidine kinase</fullName>
        <ecNumber evidence="2">2.7.13.3</ecNumber>
    </recommendedName>
</protein>
<dbReference type="GO" id="GO:0006355">
    <property type="term" value="P:regulation of DNA-templated transcription"/>
    <property type="evidence" value="ECO:0007669"/>
    <property type="project" value="InterPro"/>
</dbReference>
<feature type="domain" description="PAC" evidence="11">
    <location>
        <begin position="89"/>
        <end position="141"/>
    </location>
</feature>
<evidence type="ECO:0000256" key="8">
    <source>
        <dbReference type="ARBA" id="ARBA00023012"/>
    </source>
</evidence>
<dbReference type="InterPro" id="IPR000700">
    <property type="entry name" value="PAS-assoc_C"/>
</dbReference>
<dbReference type="Gene3D" id="3.30.565.10">
    <property type="entry name" value="Histidine kinase-like ATPase, C-terminal domain"/>
    <property type="match status" value="1"/>
</dbReference>
<dbReference type="SUPFAM" id="SSF47384">
    <property type="entry name" value="Homodimeric domain of signal transducing histidine kinase"/>
    <property type="match status" value="1"/>
</dbReference>
<dbReference type="CDD" id="cd00130">
    <property type="entry name" value="PAS"/>
    <property type="match status" value="2"/>
</dbReference>
<gene>
    <name evidence="12" type="ORF">DFR39_101606</name>
</gene>
<proteinExistence type="predicted"/>
<keyword evidence="4" id="KW-0808">Transferase</keyword>
<dbReference type="PANTHER" id="PTHR43065">
    <property type="entry name" value="SENSOR HISTIDINE KINASE"/>
    <property type="match status" value="1"/>
</dbReference>
<accession>A0A4R6NAZ1</accession>
<dbReference type="EC" id="2.7.13.3" evidence="2"/>
<dbReference type="InterPro" id="IPR003594">
    <property type="entry name" value="HATPase_dom"/>
</dbReference>
<dbReference type="InterPro" id="IPR035965">
    <property type="entry name" value="PAS-like_dom_sf"/>
</dbReference>